<protein>
    <submittedName>
        <fullName evidence="1">Uncharacterized protein</fullName>
    </submittedName>
</protein>
<evidence type="ECO:0000313" key="1">
    <source>
        <dbReference type="EMBL" id="KAH7978783.1"/>
    </source>
</evidence>
<gene>
    <name evidence="1" type="ORF">HPB49_006740</name>
</gene>
<comment type="caution">
    <text evidence="1">The sequence shown here is derived from an EMBL/GenBank/DDBJ whole genome shotgun (WGS) entry which is preliminary data.</text>
</comment>
<reference evidence="1" key="1">
    <citation type="submission" date="2020-05" db="EMBL/GenBank/DDBJ databases">
        <title>Large-scale comparative analyses of tick genomes elucidate their genetic diversity and vector capacities.</title>
        <authorList>
            <person name="Jia N."/>
            <person name="Wang J."/>
            <person name="Shi W."/>
            <person name="Du L."/>
            <person name="Sun Y."/>
            <person name="Zhan W."/>
            <person name="Jiang J."/>
            <person name="Wang Q."/>
            <person name="Zhang B."/>
            <person name="Ji P."/>
            <person name="Sakyi L.B."/>
            <person name="Cui X."/>
            <person name="Yuan T."/>
            <person name="Jiang B."/>
            <person name="Yang W."/>
            <person name="Lam T.T.-Y."/>
            <person name="Chang Q."/>
            <person name="Ding S."/>
            <person name="Wang X."/>
            <person name="Zhu J."/>
            <person name="Ruan X."/>
            <person name="Zhao L."/>
            <person name="Wei J."/>
            <person name="Que T."/>
            <person name="Du C."/>
            <person name="Cheng J."/>
            <person name="Dai P."/>
            <person name="Han X."/>
            <person name="Huang E."/>
            <person name="Gao Y."/>
            <person name="Liu J."/>
            <person name="Shao H."/>
            <person name="Ye R."/>
            <person name="Li L."/>
            <person name="Wei W."/>
            <person name="Wang X."/>
            <person name="Wang C."/>
            <person name="Yang T."/>
            <person name="Huo Q."/>
            <person name="Li W."/>
            <person name="Guo W."/>
            <person name="Chen H."/>
            <person name="Zhou L."/>
            <person name="Ni X."/>
            <person name="Tian J."/>
            <person name="Zhou Y."/>
            <person name="Sheng Y."/>
            <person name="Liu T."/>
            <person name="Pan Y."/>
            <person name="Xia L."/>
            <person name="Li J."/>
            <person name="Zhao F."/>
            <person name="Cao W."/>
        </authorList>
    </citation>
    <scope>NUCLEOTIDE SEQUENCE</scope>
    <source>
        <strain evidence="1">Dsil-2018</strain>
    </source>
</reference>
<name>A0ACB8DWQ4_DERSI</name>
<evidence type="ECO:0000313" key="2">
    <source>
        <dbReference type="Proteomes" id="UP000821865"/>
    </source>
</evidence>
<organism evidence="1 2">
    <name type="scientific">Dermacentor silvarum</name>
    <name type="common">Tick</name>
    <dbReference type="NCBI Taxonomy" id="543639"/>
    <lineage>
        <taxon>Eukaryota</taxon>
        <taxon>Metazoa</taxon>
        <taxon>Ecdysozoa</taxon>
        <taxon>Arthropoda</taxon>
        <taxon>Chelicerata</taxon>
        <taxon>Arachnida</taxon>
        <taxon>Acari</taxon>
        <taxon>Parasitiformes</taxon>
        <taxon>Ixodida</taxon>
        <taxon>Ixodoidea</taxon>
        <taxon>Ixodidae</taxon>
        <taxon>Rhipicephalinae</taxon>
        <taxon>Dermacentor</taxon>
    </lineage>
</organism>
<dbReference type="EMBL" id="CM023470">
    <property type="protein sequence ID" value="KAH7978783.1"/>
    <property type="molecule type" value="Genomic_DNA"/>
</dbReference>
<keyword evidence="2" id="KW-1185">Reference proteome</keyword>
<proteinExistence type="predicted"/>
<sequence length="75" mass="8273">MVCSSFVMNAFVCLAISLSHDTVQQWPEFARRNSCRDLYSLERGDQPDGEISCGKAYKGGYDRLNTFSAETGAGN</sequence>
<dbReference type="Proteomes" id="UP000821865">
    <property type="component" value="Chromosome 1"/>
</dbReference>
<accession>A0ACB8DWQ4</accession>